<evidence type="ECO:0000313" key="2">
    <source>
        <dbReference type="Proteomes" id="UP001148662"/>
    </source>
</evidence>
<dbReference type="EMBL" id="JANHOG010001016">
    <property type="protein sequence ID" value="KAJ3546663.1"/>
    <property type="molecule type" value="Genomic_DNA"/>
</dbReference>
<accession>A0ACC1SUJ7</accession>
<gene>
    <name evidence="1" type="ORF">NM688_g5488</name>
</gene>
<proteinExistence type="predicted"/>
<dbReference type="Proteomes" id="UP001148662">
    <property type="component" value="Unassembled WGS sequence"/>
</dbReference>
<name>A0ACC1SUJ7_9APHY</name>
<protein>
    <submittedName>
        <fullName evidence="1">Uncharacterized protein</fullName>
    </submittedName>
</protein>
<sequence length="656" mass="72833">MSAVALSVTLSNKLRALEKRLDAVEVKIHKQPEDERSYRSNPEDTLVEILSDACTFVRRVERDEPASLAEVVERVSTMINRGLNLAYGGHTSIDFVASFAHETEANLLGPPLTVFNTGDVLTSTLFTAFASGGMPFRNVIPGPGSWKKDLQPKEATSLSRFRRNVNIPPGETYPTGNLVFQARCEVKESETAIPIRLALSSAGSCLALIAAGGYKDRDPYVHYWSSKALKSKKFRGENLNTRLAHVAYHIATDEDRKLVIVADKDRIKSFNWEDEGEPVHTMNSRKNNGPIAVLPGGRLLRAGAGTAMVWNVDDLSTHKVVKGLIGEGCYDADDTSRDIDDPCEIEESTGSKSHTVIKFKDATFKPGVWHYHKPSAYMLCGEDTTHLKKNTDAGRYGYSCLSMDMERGQMVSRYLGHGGYVSDFSTSDGDANIFATAASDGYARIYDMRQPLPQLTMNVERQSSPCGALALAHPDGLPVLFTGGKHSESIHFWDLRAKRLVYELATGNNSVNSMVWDSNSLTLYAATECNYVDRLGNYHGYRPYRRPSYGDSENNSGSSSPVQTSRSSYRARGTTFDDDDDDEEMDGYGDEDMEDSDEFGEERCWPKGAIHEEDYFGYAFDGGEHRLYRYGFKGNPNLNIVPVYGQATCARTSDWY</sequence>
<comment type="caution">
    <text evidence="1">The sequence shown here is derived from an EMBL/GenBank/DDBJ whole genome shotgun (WGS) entry which is preliminary data.</text>
</comment>
<organism evidence="1 2">
    <name type="scientific">Phlebia brevispora</name>
    <dbReference type="NCBI Taxonomy" id="194682"/>
    <lineage>
        <taxon>Eukaryota</taxon>
        <taxon>Fungi</taxon>
        <taxon>Dikarya</taxon>
        <taxon>Basidiomycota</taxon>
        <taxon>Agaricomycotina</taxon>
        <taxon>Agaricomycetes</taxon>
        <taxon>Polyporales</taxon>
        <taxon>Meruliaceae</taxon>
        <taxon>Phlebia</taxon>
    </lineage>
</organism>
<keyword evidence="2" id="KW-1185">Reference proteome</keyword>
<reference evidence="1" key="1">
    <citation type="submission" date="2022-07" db="EMBL/GenBank/DDBJ databases">
        <title>Genome Sequence of Phlebia brevispora.</title>
        <authorList>
            <person name="Buettner E."/>
        </authorList>
    </citation>
    <scope>NUCLEOTIDE SEQUENCE</scope>
    <source>
        <strain evidence="1">MPL23</strain>
    </source>
</reference>
<evidence type="ECO:0000313" key="1">
    <source>
        <dbReference type="EMBL" id="KAJ3546663.1"/>
    </source>
</evidence>